<keyword evidence="10" id="KW-0472">Membrane</keyword>
<evidence type="ECO:0000256" key="3">
    <source>
        <dbReference type="ARBA" id="ARBA00001964"/>
    </source>
</evidence>
<name>Q9AHW5_CARRU</name>
<evidence type="ECO:0000256" key="9">
    <source>
        <dbReference type="ARBA" id="ARBA00049473"/>
    </source>
</evidence>
<dbReference type="InterPro" id="IPR009014">
    <property type="entry name" value="Transketo_C/PFOR_II"/>
</dbReference>
<dbReference type="GO" id="GO:0004802">
    <property type="term" value="F:transketolase activity"/>
    <property type="evidence" value="ECO:0007669"/>
    <property type="project" value="UniProtKB-EC"/>
</dbReference>
<dbReference type="Pfam" id="PF02779">
    <property type="entry name" value="Transket_pyr"/>
    <property type="match status" value="1"/>
</dbReference>
<evidence type="ECO:0000256" key="2">
    <source>
        <dbReference type="ARBA" id="ARBA00001946"/>
    </source>
</evidence>
<comment type="cofactor">
    <cofactor evidence="3">
        <name>thiamine diphosphate</name>
        <dbReference type="ChEBI" id="CHEBI:58937"/>
    </cofactor>
</comment>
<keyword evidence="6" id="KW-0479">Metal-binding</keyword>
<keyword evidence="10" id="KW-1133">Transmembrane helix</keyword>
<keyword evidence="10" id="KW-0812">Transmembrane</keyword>
<feature type="transmembrane region" description="Helical" evidence="10">
    <location>
        <begin position="26"/>
        <end position="46"/>
    </location>
</feature>
<evidence type="ECO:0000256" key="6">
    <source>
        <dbReference type="ARBA" id="ARBA00022723"/>
    </source>
</evidence>
<reference evidence="12" key="1">
    <citation type="journal article" date="2001" name="J. Bacteriol.">
        <title>Degenerative minimalism in the genome of a psyllid endosymbiont.</title>
        <authorList>
            <person name="Clark M.A."/>
            <person name="Baumann L."/>
            <person name="Thao M.L."/>
            <person name="Moran N.A."/>
            <person name="Baumann P."/>
        </authorList>
    </citation>
    <scope>NUCLEOTIDE SEQUENCE</scope>
</reference>
<dbReference type="InterPro" id="IPR005475">
    <property type="entry name" value="Transketolase-like_Pyr-bd"/>
</dbReference>
<dbReference type="Pfam" id="PF22613">
    <property type="entry name" value="Transketolase_C_1"/>
    <property type="match status" value="1"/>
</dbReference>
<dbReference type="InterPro" id="IPR049557">
    <property type="entry name" value="Transketolase_CS"/>
</dbReference>
<dbReference type="InterPro" id="IPR005474">
    <property type="entry name" value="Transketolase_N"/>
</dbReference>
<dbReference type="SMART" id="SM00861">
    <property type="entry name" value="Transket_pyr"/>
    <property type="match status" value="1"/>
</dbReference>
<dbReference type="Pfam" id="PF00456">
    <property type="entry name" value="Transketolase_N"/>
    <property type="match status" value="1"/>
</dbReference>
<evidence type="ECO:0000313" key="12">
    <source>
        <dbReference type="EMBL" id="AAK17116.1"/>
    </source>
</evidence>
<evidence type="ECO:0000256" key="1">
    <source>
        <dbReference type="ARBA" id="ARBA00001913"/>
    </source>
</evidence>
<dbReference type="InterPro" id="IPR033247">
    <property type="entry name" value="Transketolase_fam"/>
</dbReference>
<dbReference type="PROSITE" id="PS00801">
    <property type="entry name" value="TRANSKETOLASE_1"/>
    <property type="match status" value="1"/>
</dbReference>
<comment type="catalytic activity">
    <reaction evidence="9">
        <text>D-sedoheptulose 7-phosphate + D-glyceraldehyde 3-phosphate = aldehydo-D-ribose 5-phosphate + D-xylulose 5-phosphate</text>
        <dbReference type="Rhea" id="RHEA:10508"/>
        <dbReference type="ChEBI" id="CHEBI:57483"/>
        <dbReference type="ChEBI" id="CHEBI:57737"/>
        <dbReference type="ChEBI" id="CHEBI:58273"/>
        <dbReference type="ChEBI" id="CHEBI:59776"/>
        <dbReference type="EC" id="2.2.1.1"/>
    </reaction>
</comment>
<dbReference type="EMBL" id="AF291051">
    <property type="protein sequence ID" value="AAK17116.1"/>
    <property type="molecule type" value="Genomic_DNA"/>
</dbReference>
<evidence type="ECO:0000256" key="10">
    <source>
        <dbReference type="SAM" id="Phobius"/>
    </source>
</evidence>
<dbReference type="PANTHER" id="PTHR43522:SF2">
    <property type="entry name" value="TRANSKETOLASE 1-RELATED"/>
    <property type="match status" value="1"/>
</dbReference>
<dbReference type="CDD" id="cd07033">
    <property type="entry name" value="TPP_PYR_DXS_TK_like"/>
    <property type="match status" value="1"/>
</dbReference>
<evidence type="ECO:0000259" key="11">
    <source>
        <dbReference type="SMART" id="SM00861"/>
    </source>
</evidence>
<dbReference type="InterPro" id="IPR055152">
    <property type="entry name" value="Transketolase-like_C_2"/>
</dbReference>
<keyword evidence="7" id="KW-0460">Magnesium</keyword>
<dbReference type="GO" id="GO:0046872">
    <property type="term" value="F:metal ion binding"/>
    <property type="evidence" value="ECO:0007669"/>
    <property type="project" value="UniProtKB-KW"/>
</dbReference>
<evidence type="ECO:0000256" key="7">
    <source>
        <dbReference type="ARBA" id="ARBA00022842"/>
    </source>
</evidence>
<accession>Q9AHW5</accession>
<dbReference type="Gene3D" id="3.40.50.920">
    <property type="match status" value="1"/>
</dbReference>
<dbReference type="SUPFAM" id="SSF52922">
    <property type="entry name" value="TK C-terminal domain-like"/>
    <property type="match status" value="1"/>
</dbReference>
<comment type="cofactor">
    <cofactor evidence="1">
        <name>Ca(2+)</name>
        <dbReference type="ChEBI" id="CHEBI:29108"/>
    </cofactor>
</comment>
<dbReference type="SUPFAM" id="SSF52518">
    <property type="entry name" value="Thiamin diphosphate-binding fold (THDP-binding)"/>
    <property type="match status" value="2"/>
</dbReference>
<comment type="cofactor">
    <cofactor evidence="2">
        <name>Mg(2+)</name>
        <dbReference type="ChEBI" id="CHEBI:18420"/>
    </cofactor>
</comment>
<dbReference type="PANTHER" id="PTHR43522">
    <property type="entry name" value="TRANSKETOLASE"/>
    <property type="match status" value="1"/>
</dbReference>
<evidence type="ECO:0000256" key="4">
    <source>
        <dbReference type="ARBA" id="ARBA00007131"/>
    </source>
</evidence>
<feature type="domain" description="Transketolase-like pyrimidine-binding" evidence="11">
    <location>
        <begin position="330"/>
        <end position="500"/>
    </location>
</feature>
<keyword evidence="5" id="KW-0808">Transferase</keyword>
<dbReference type="AlphaFoldDB" id="Q9AHW5"/>
<feature type="transmembrane region" description="Helical" evidence="10">
    <location>
        <begin position="58"/>
        <end position="79"/>
    </location>
</feature>
<dbReference type="InterPro" id="IPR029061">
    <property type="entry name" value="THDP-binding"/>
</dbReference>
<protein>
    <submittedName>
        <fullName evidence="12">Transketolase</fullName>
    </submittedName>
</protein>
<organism evidence="12">
    <name type="scientific">Carsonella ruddii</name>
    <dbReference type="NCBI Taxonomy" id="114186"/>
    <lineage>
        <taxon>Bacteria</taxon>
        <taxon>Pseudomonadati</taxon>
        <taxon>Pseudomonadota</taxon>
        <taxon>Gammaproteobacteria</taxon>
        <taxon>Oceanospirillales</taxon>
        <taxon>Halomonadaceae</taxon>
        <taxon>Zymobacter group</taxon>
        <taxon>Candidatus Carsonella</taxon>
    </lineage>
</organism>
<proteinExistence type="inferred from homology"/>
<sequence>MLYNIINNIRLICIKSISKANSGHPGMPLGICDVFTIFFLNFYKINFNNLKSINKDKLIISNGHGIITNYVLLYLYNVYKIKDLINFRRFNSNTPGHPEIGNFIDASTGPLGQGIGIGIGIGLKSKKYKNKFNNFFNIFNNKVWIFCGDGCLMEGVSSESCSFCGCYNINNIILLYDSNNISIDGNVKNYFNENIKLKFISLNWNVIGPINGHCYFSIIKSLLKAKKSYFPTIIIYNTIIGFISPCKSYKENSHGNIFTKFEFLEILKNFTLTYDYVKKMFFDNKKKYLIYYKKKYKKYFFELIRIFNNIIPKINFLKLYFKYYKINLNKSTRFVCSNILKNIYAINETFGGSADLTNSNLTKNNFINSIRYKNFKNRYINYGVREFTMGLINYGLSSDKIGINYCSTFLVFSNYMYSAIRNFCLSKLKNIFIFTHDSILVGEDGPSHQPIEQLHSIRIIPRNYIFRPYNYIELILCWILILKFLNNCSSLILSRQNFKNNFIKIYNIKNIITGTYSCFYKKKIELIIVSNGSDLEICFECYFFLKKYFIIQIISLFCNKLFDKQKKIYKNKILNCKKIIFVESSNDDFWYKYKKYFTYVLNIKKFGYSSNELELKKKTNLNKKFLIKLCLFVIKL</sequence>
<dbReference type="GO" id="GO:0006098">
    <property type="term" value="P:pentose-phosphate shunt"/>
    <property type="evidence" value="ECO:0007669"/>
    <property type="project" value="TreeGrafter"/>
</dbReference>
<dbReference type="GO" id="GO:0005829">
    <property type="term" value="C:cytosol"/>
    <property type="evidence" value="ECO:0007669"/>
    <property type="project" value="TreeGrafter"/>
</dbReference>
<evidence type="ECO:0000256" key="5">
    <source>
        <dbReference type="ARBA" id="ARBA00022679"/>
    </source>
</evidence>
<comment type="similarity">
    <text evidence="4">Belongs to the transketolase family.</text>
</comment>
<keyword evidence="8" id="KW-0786">Thiamine pyrophosphate</keyword>
<evidence type="ECO:0000256" key="8">
    <source>
        <dbReference type="ARBA" id="ARBA00023052"/>
    </source>
</evidence>
<gene>
    <name evidence="12" type="primary">tkt</name>
</gene>
<dbReference type="Gene3D" id="3.40.50.970">
    <property type="match status" value="2"/>
</dbReference>